<dbReference type="InterPro" id="IPR009072">
    <property type="entry name" value="Histone-fold"/>
</dbReference>
<keyword evidence="3" id="KW-0805">Transcription regulation</keyword>
<dbReference type="GO" id="GO:0003713">
    <property type="term" value="F:transcription coactivator activity"/>
    <property type="evidence" value="ECO:0007669"/>
    <property type="project" value="TreeGrafter"/>
</dbReference>
<proteinExistence type="inferred from homology"/>
<dbReference type="InterPro" id="IPR046344">
    <property type="entry name" value="TAF6_C_sf"/>
</dbReference>
<dbReference type="Proteomes" id="UP000179807">
    <property type="component" value="Unassembled WGS sequence"/>
</dbReference>
<organism evidence="7 8">
    <name type="scientific">Tritrichomonas foetus</name>
    <dbReference type="NCBI Taxonomy" id="1144522"/>
    <lineage>
        <taxon>Eukaryota</taxon>
        <taxon>Metamonada</taxon>
        <taxon>Parabasalia</taxon>
        <taxon>Tritrichomonadida</taxon>
        <taxon>Tritrichomonadidae</taxon>
        <taxon>Tritrichomonas</taxon>
    </lineage>
</organism>
<evidence type="ECO:0000256" key="2">
    <source>
        <dbReference type="ARBA" id="ARBA00007688"/>
    </source>
</evidence>
<accession>A0A1J4J9A6</accession>
<dbReference type="SUPFAM" id="SSF47113">
    <property type="entry name" value="Histone-fold"/>
    <property type="match status" value="1"/>
</dbReference>
<sequence>MTEASILSTNEIAQSLGILKIPATVNKSVSREAELMILNVIDNAKLLMITSKRNKLTVNDINESLKMMNIEPLYGYKSWKNEVHHSTIRYTQFLDIKYLKDEQIQTTDISSRSLLAYPLQVTFDCNWLVDNHSKILLKKKGKTKNSSESKNKNYEIDHPSKKLKFYYETSIEGFFYGGVVYEMMLAKMVSDEGVGPLLTYYLDFIENILENPKHEFDQIRKIIKLAKILVINDSFNTITCQDRIVSISFTILLLPAKNIPFDQNNILMRDECSELFQLFCEKFSPFNIHIRAQIGERFIELLNDETTDCYSAYGIISSFVSLGLQTIKYVLFPNIVMILENIQNDYFYQGPERHLVFDSLVKIIGNGLYRDLFSMHMHNNLQLNASTQELYDQLMGVVGLDMMKFTYDSDSYEFI</sequence>
<dbReference type="GO" id="GO:0046982">
    <property type="term" value="F:protein heterodimerization activity"/>
    <property type="evidence" value="ECO:0007669"/>
    <property type="project" value="InterPro"/>
</dbReference>
<dbReference type="CDD" id="cd22917">
    <property type="entry name" value="HFD_TAF6-like"/>
    <property type="match status" value="1"/>
</dbReference>
<evidence type="ECO:0000256" key="1">
    <source>
        <dbReference type="ARBA" id="ARBA00004123"/>
    </source>
</evidence>
<dbReference type="GO" id="GO:0000124">
    <property type="term" value="C:SAGA complex"/>
    <property type="evidence" value="ECO:0007669"/>
    <property type="project" value="InterPro"/>
</dbReference>
<evidence type="ECO:0000256" key="5">
    <source>
        <dbReference type="ARBA" id="ARBA00023242"/>
    </source>
</evidence>
<comment type="caution">
    <text evidence="7">The sequence shown here is derived from an EMBL/GenBank/DDBJ whole genome shotgun (WGS) entry which is preliminary data.</text>
</comment>
<dbReference type="OrthoDB" id="361039at2759"/>
<feature type="domain" description="TATA box binding protein associated factor (TAF) histone-like fold" evidence="6">
    <location>
        <begin position="5"/>
        <end position="66"/>
    </location>
</feature>
<dbReference type="CDD" id="cd08050">
    <property type="entry name" value="TAF6C"/>
    <property type="match status" value="1"/>
</dbReference>
<dbReference type="RefSeq" id="XP_068348865.1">
    <property type="nucleotide sequence ID" value="XM_068495424.1"/>
</dbReference>
<dbReference type="PANTHER" id="PTHR10221:SF9">
    <property type="entry name" value="TRANSCRIPTION INITIATION FACTOR TFIID SUBUNIT 6"/>
    <property type="match status" value="1"/>
</dbReference>
<comment type="similarity">
    <text evidence="2">Belongs to the TAF6 family.</text>
</comment>
<evidence type="ECO:0000313" key="7">
    <source>
        <dbReference type="EMBL" id="OHS95728.1"/>
    </source>
</evidence>
<dbReference type="GO" id="GO:0016251">
    <property type="term" value="F:RNA polymerase II general transcription initiation factor activity"/>
    <property type="evidence" value="ECO:0007669"/>
    <property type="project" value="InterPro"/>
</dbReference>
<dbReference type="InterPro" id="IPR004823">
    <property type="entry name" value="TAF_TATA-bd_Histone-like_dom"/>
</dbReference>
<dbReference type="PANTHER" id="PTHR10221">
    <property type="entry name" value="TRANSCRIPTION INITIATION FACTOR TFIID SUBUNIT 6"/>
    <property type="match status" value="1"/>
</dbReference>
<dbReference type="GeneID" id="94830128"/>
<dbReference type="SMART" id="SM00803">
    <property type="entry name" value="TAF"/>
    <property type="match status" value="1"/>
</dbReference>
<comment type="subcellular location">
    <subcellularLocation>
        <location evidence="1">Nucleus</location>
    </subcellularLocation>
</comment>
<keyword evidence="8" id="KW-1185">Reference proteome</keyword>
<evidence type="ECO:0000259" key="6">
    <source>
        <dbReference type="SMART" id="SM00803"/>
    </source>
</evidence>
<keyword evidence="4" id="KW-0804">Transcription</keyword>
<dbReference type="EMBL" id="MLAK01001226">
    <property type="protein sequence ID" value="OHS95728.1"/>
    <property type="molecule type" value="Genomic_DNA"/>
</dbReference>
<dbReference type="Gene3D" id="1.25.40.770">
    <property type="entry name" value="TAF6, C-terminal HEAT repeat domain"/>
    <property type="match status" value="1"/>
</dbReference>
<dbReference type="Pfam" id="PF02969">
    <property type="entry name" value="TAF"/>
    <property type="match status" value="1"/>
</dbReference>
<reference evidence="7" key="1">
    <citation type="submission" date="2016-10" db="EMBL/GenBank/DDBJ databases">
        <authorList>
            <person name="Benchimol M."/>
            <person name="Almeida L.G."/>
            <person name="Vasconcelos A.T."/>
            <person name="Perreira-Neves A."/>
            <person name="Rosa I.A."/>
            <person name="Tasca T."/>
            <person name="Bogo M.R."/>
            <person name="de Souza W."/>
        </authorList>
    </citation>
    <scope>NUCLEOTIDE SEQUENCE [LARGE SCALE GENOMIC DNA]</scope>
    <source>
        <strain evidence="7">K</strain>
    </source>
</reference>
<dbReference type="Pfam" id="PF07571">
    <property type="entry name" value="TAF6_C"/>
    <property type="match status" value="1"/>
</dbReference>
<name>A0A1J4J9A6_9EUKA</name>
<dbReference type="VEuPathDB" id="TrichDB:TRFO_10379"/>
<evidence type="ECO:0000256" key="4">
    <source>
        <dbReference type="ARBA" id="ARBA00023163"/>
    </source>
</evidence>
<dbReference type="GO" id="GO:0046695">
    <property type="term" value="C:SLIK (SAGA-like) complex"/>
    <property type="evidence" value="ECO:0007669"/>
    <property type="project" value="InterPro"/>
</dbReference>
<dbReference type="AlphaFoldDB" id="A0A1J4J9A6"/>
<evidence type="ECO:0000313" key="8">
    <source>
        <dbReference type="Proteomes" id="UP000179807"/>
    </source>
</evidence>
<dbReference type="InterPro" id="IPR011442">
    <property type="entry name" value="TAF6_C"/>
</dbReference>
<keyword evidence="5" id="KW-0539">Nucleus</keyword>
<gene>
    <name evidence="7" type="ORF">TRFO_10379</name>
</gene>
<evidence type="ECO:0000256" key="3">
    <source>
        <dbReference type="ARBA" id="ARBA00023015"/>
    </source>
</evidence>
<dbReference type="InterPro" id="IPR037796">
    <property type="entry name" value="TAF6"/>
</dbReference>
<dbReference type="GO" id="GO:0051123">
    <property type="term" value="P:RNA polymerase II preinitiation complex assembly"/>
    <property type="evidence" value="ECO:0007669"/>
    <property type="project" value="TreeGrafter"/>
</dbReference>
<dbReference type="GO" id="GO:0005669">
    <property type="term" value="C:transcription factor TFIID complex"/>
    <property type="evidence" value="ECO:0007669"/>
    <property type="project" value="InterPro"/>
</dbReference>
<protein>
    <recommendedName>
        <fullName evidence="6">TATA box binding protein associated factor (TAF) histone-like fold domain-containing protein</fullName>
    </recommendedName>
</protein>
<dbReference type="Gene3D" id="1.10.20.10">
    <property type="entry name" value="Histone, subunit A"/>
    <property type="match status" value="1"/>
</dbReference>